<protein>
    <submittedName>
        <fullName evidence="7">Dimerisation domain-containing protein</fullName>
    </submittedName>
</protein>
<dbReference type="PROSITE" id="PS51683">
    <property type="entry name" value="SAM_OMT_II"/>
    <property type="match status" value="1"/>
</dbReference>
<feature type="domain" description="O-methyltransferase dimerisation" evidence="6">
    <location>
        <begin position="20"/>
        <end position="97"/>
    </location>
</feature>
<dbReference type="InterPro" id="IPR036388">
    <property type="entry name" value="WH-like_DNA-bd_sf"/>
</dbReference>
<dbReference type="GO" id="GO:0046983">
    <property type="term" value="F:protein dimerization activity"/>
    <property type="evidence" value="ECO:0007669"/>
    <property type="project" value="InterPro"/>
</dbReference>
<dbReference type="InterPro" id="IPR012967">
    <property type="entry name" value="COMT_dimerisation"/>
</dbReference>
<keyword evidence="1" id="KW-0489">Methyltransferase</keyword>
<feature type="domain" description="O-methyltransferase C-terminal" evidence="5">
    <location>
        <begin position="119"/>
        <end position="328"/>
    </location>
</feature>
<proteinExistence type="predicted"/>
<evidence type="ECO:0000313" key="8">
    <source>
        <dbReference type="Proteomes" id="UP000198990"/>
    </source>
</evidence>
<dbReference type="GO" id="GO:0008171">
    <property type="term" value="F:O-methyltransferase activity"/>
    <property type="evidence" value="ECO:0007669"/>
    <property type="project" value="InterPro"/>
</dbReference>
<dbReference type="InterPro" id="IPR001077">
    <property type="entry name" value="COMT_C"/>
</dbReference>
<name>A0A1H7GAJ1_9FLAO</name>
<evidence type="ECO:0000256" key="4">
    <source>
        <dbReference type="PIRSR" id="PIRSR005739-1"/>
    </source>
</evidence>
<evidence type="ECO:0000256" key="1">
    <source>
        <dbReference type="ARBA" id="ARBA00022603"/>
    </source>
</evidence>
<dbReference type="EMBL" id="FNZN01000001">
    <property type="protein sequence ID" value="SEK35306.1"/>
    <property type="molecule type" value="Genomic_DNA"/>
</dbReference>
<dbReference type="SUPFAM" id="SSF53335">
    <property type="entry name" value="S-adenosyl-L-methionine-dependent methyltransferases"/>
    <property type="match status" value="1"/>
</dbReference>
<keyword evidence="2" id="KW-0808">Transferase</keyword>
<dbReference type="SUPFAM" id="SSF46785">
    <property type="entry name" value="Winged helix' DNA-binding domain"/>
    <property type="match status" value="1"/>
</dbReference>
<dbReference type="InterPro" id="IPR036390">
    <property type="entry name" value="WH_DNA-bd_sf"/>
</dbReference>
<organism evidence="7 8">
    <name type="scientific">Maribacter orientalis</name>
    <dbReference type="NCBI Taxonomy" id="228957"/>
    <lineage>
        <taxon>Bacteria</taxon>
        <taxon>Pseudomonadati</taxon>
        <taxon>Bacteroidota</taxon>
        <taxon>Flavobacteriia</taxon>
        <taxon>Flavobacteriales</taxon>
        <taxon>Flavobacteriaceae</taxon>
        <taxon>Maribacter</taxon>
    </lineage>
</organism>
<dbReference type="PIRSF" id="PIRSF005739">
    <property type="entry name" value="O-mtase"/>
    <property type="match status" value="1"/>
</dbReference>
<evidence type="ECO:0000259" key="5">
    <source>
        <dbReference type="Pfam" id="PF00891"/>
    </source>
</evidence>
<dbReference type="STRING" id="228957.SAMN04488008_101324"/>
<dbReference type="Proteomes" id="UP000198990">
    <property type="component" value="Unassembled WGS sequence"/>
</dbReference>
<feature type="active site" description="Proton acceptor" evidence="4">
    <location>
        <position position="256"/>
    </location>
</feature>
<evidence type="ECO:0000256" key="2">
    <source>
        <dbReference type="ARBA" id="ARBA00022679"/>
    </source>
</evidence>
<dbReference type="GO" id="GO:0032259">
    <property type="term" value="P:methylation"/>
    <property type="evidence" value="ECO:0007669"/>
    <property type="project" value="UniProtKB-KW"/>
</dbReference>
<keyword evidence="3" id="KW-0949">S-adenosyl-L-methionine</keyword>
<keyword evidence="8" id="KW-1185">Reference proteome</keyword>
<dbReference type="Pfam" id="PF00891">
    <property type="entry name" value="Methyltransf_2"/>
    <property type="match status" value="1"/>
</dbReference>
<evidence type="ECO:0000313" key="7">
    <source>
        <dbReference type="EMBL" id="SEK35306.1"/>
    </source>
</evidence>
<accession>A0A1H7GAJ1</accession>
<evidence type="ECO:0000256" key="3">
    <source>
        <dbReference type="ARBA" id="ARBA00022691"/>
    </source>
</evidence>
<dbReference type="InterPro" id="IPR029063">
    <property type="entry name" value="SAM-dependent_MTases_sf"/>
</dbReference>
<dbReference type="OrthoDB" id="9766840at2"/>
<dbReference type="AlphaFoldDB" id="A0A1H7GAJ1"/>
<dbReference type="InterPro" id="IPR016461">
    <property type="entry name" value="COMT-like"/>
</dbReference>
<reference evidence="8" key="1">
    <citation type="submission" date="2016-10" db="EMBL/GenBank/DDBJ databases">
        <authorList>
            <person name="Varghese N."/>
            <person name="Submissions S."/>
        </authorList>
    </citation>
    <scope>NUCLEOTIDE SEQUENCE [LARGE SCALE GENOMIC DNA]</scope>
    <source>
        <strain evidence="8">DSM 16471</strain>
    </source>
</reference>
<sequence length="347" mass="37989">METVTAIKKQVDPSNIMQIGMGFWASKTLLSAVNMGVFTLLAKGALSGNDIKTKLGFHQRGLYDFLDALVALNFLNRTGIKETSCYSNTEDSALFLDKNKPSYMGGLLEMANNRLYPFWNDLEEGLKTGLPQNESKTGDKSLFEAIYSDEEKVREFVNAMAGVSMGNFISLSKKFEFSPYKTLCDIGGSGGHLCAQVAINNEHMNCFSFDLPAVAPVAQENINTMGLNEKVKIISGDFFTDDFPKADVITMGMILHDWGVDDKKMLIKKAYNALPNGGALIVVENIIDDKRSENAFGLLMSLNMLIETPEGSDFTASDFNELAKEAGFTKMDIIPLTGPSSAVIAIK</sequence>
<gene>
    <name evidence="7" type="ORF">SAMN04488008_101324</name>
</gene>
<dbReference type="PANTHER" id="PTHR11746">
    <property type="entry name" value="O-METHYLTRANSFERASE"/>
    <property type="match status" value="1"/>
</dbReference>
<dbReference type="Pfam" id="PF08100">
    <property type="entry name" value="Dimerisation"/>
    <property type="match status" value="1"/>
</dbReference>
<dbReference type="Gene3D" id="1.10.10.10">
    <property type="entry name" value="Winged helix-like DNA-binding domain superfamily/Winged helix DNA-binding domain"/>
    <property type="match status" value="1"/>
</dbReference>
<evidence type="ECO:0000259" key="6">
    <source>
        <dbReference type="Pfam" id="PF08100"/>
    </source>
</evidence>
<dbReference type="RefSeq" id="WP_091619066.1">
    <property type="nucleotide sequence ID" value="NZ_FNZN01000001.1"/>
</dbReference>
<dbReference type="Gene3D" id="3.40.50.150">
    <property type="entry name" value="Vaccinia Virus protein VP39"/>
    <property type="match status" value="1"/>
</dbReference>